<dbReference type="InterPro" id="IPR041118">
    <property type="entry name" value="Rx_N"/>
</dbReference>
<dbReference type="InterPro" id="IPR038005">
    <property type="entry name" value="RX-like_CC"/>
</dbReference>
<dbReference type="Pfam" id="PF00931">
    <property type="entry name" value="NB-ARC"/>
    <property type="match status" value="1"/>
</dbReference>
<keyword evidence="4" id="KW-0547">Nucleotide-binding</keyword>
<evidence type="ECO:0000259" key="9">
    <source>
        <dbReference type="Pfam" id="PF18052"/>
    </source>
</evidence>
<comment type="similarity">
    <text evidence="1">Belongs to the disease resistance NB-LRR family.</text>
</comment>
<evidence type="ECO:0000256" key="5">
    <source>
        <dbReference type="ARBA" id="ARBA00022821"/>
    </source>
</evidence>
<dbReference type="GO" id="GO:0006952">
    <property type="term" value="P:defense response"/>
    <property type="evidence" value="ECO:0007669"/>
    <property type="project" value="UniProtKB-KW"/>
</dbReference>
<dbReference type="AlphaFoldDB" id="A0ABD1G2C8"/>
<dbReference type="Pfam" id="PF18052">
    <property type="entry name" value="Rx_N"/>
    <property type="match status" value="1"/>
</dbReference>
<dbReference type="GO" id="GO:0005524">
    <property type="term" value="F:ATP binding"/>
    <property type="evidence" value="ECO:0007669"/>
    <property type="project" value="UniProtKB-KW"/>
</dbReference>
<keyword evidence="2" id="KW-0433">Leucine-rich repeat</keyword>
<comment type="caution">
    <text evidence="10">The sequence shown here is derived from an EMBL/GenBank/DDBJ whole genome shotgun (WGS) entry which is preliminary data.</text>
</comment>
<dbReference type="Gene3D" id="3.40.50.300">
    <property type="entry name" value="P-loop containing nucleotide triphosphate hydrolases"/>
    <property type="match status" value="1"/>
</dbReference>
<feature type="coiled-coil region" evidence="7">
    <location>
        <begin position="28"/>
        <end position="55"/>
    </location>
</feature>
<keyword evidence="7" id="KW-0175">Coiled coil</keyword>
<reference evidence="10 11" key="1">
    <citation type="submission" date="2024-06" db="EMBL/GenBank/DDBJ databases">
        <title>A chromosome level genome sequence of Diviner's sage (Salvia divinorum).</title>
        <authorList>
            <person name="Ford S.A."/>
            <person name="Ro D.-K."/>
            <person name="Ness R.W."/>
            <person name="Phillips M.A."/>
        </authorList>
    </citation>
    <scope>NUCLEOTIDE SEQUENCE [LARGE SCALE GENOMIC DNA]</scope>
    <source>
        <strain evidence="10">SAF-2024a</strain>
        <tissue evidence="10">Leaf</tissue>
    </source>
</reference>
<dbReference type="Gene3D" id="1.20.5.4130">
    <property type="match status" value="1"/>
</dbReference>
<dbReference type="CDD" id="cd14798">
    <property type="entry name" value="RX-CC_like"/>
    <property type="match status" value="1"/>
</dbReference>
<gene>
    <name evidence="10" type="ORF">AAHA92_26982</name>
</gene>
<feature type="coiled-coil region" evidence="7">
    <location>
        <begin position="120"/>
        <end position="147"/>
    </location>
</feature>
<dbReference type="InterPro" id="IPR002182">
    <property type="entry name" value="NB-ARC"/>
</dbReference>
<keyword evidence="5" id="KW-0611">Plant defense</keyword>
<dbReference type="EMBL" id="JBEAFC010000010">
    <property type="protein sequence ID" value="KAL1538216.1"/>
    <property type="molecule type" value="Genomic_DNA"/>
</dbReference>
<evidence type="ECO:0000256" key="1">
    <source>
        <dbReference type="ARBA" id="ARBA00008894"/>
    </source>
</evidence>
<name>A0ABD1G2C8_SALDI</name>
<keyword evidence="6" id="KW-0067">ATP-binding</keyword>
<dbReference type="Proteomes" id="UP001567538">
    <property type="component" value="Unassembled WGS sequence"/>
</dbReference>
<evidence type="ECO:0000256" key="6">
    <source>
        <dbReference type="ARBA" id="ARBA00022840"/>
    </source>
</evidence>
<dbReference type="PANTHER" id="PTHR36766">
    <property type="entry name" value="PLANT BROAD-SPECTRUM MILDEW RESISTANCE PROTEIN RPW8"/>
    <property type="match status" value="1"/>
</dbReference>
<proteinExistence type="inferred from homology"/>
<evidence type="ECO:0000259" key="8">
    <source>
        <dbReference type="Pfam" id="PF00931"/>
    </source>
</evidence>
<dbReference type="InterPro" id="IPR027417">
    <property type="entry name" value="P-loop_NTPase"/>
</dbReference>
<evidence type="ECO:0000256" key="2">
    <source>
        <dbReference type="ARBA" id="ARBA00022614"/>
    </source>
</evidence>
<dbReference type="SUPFAM" id="SSF52540">
    <property type="entry name" value="P-loop containing nucleoside triphosphate hydrolases"/>
    <property type="match status" value="1"/>
</dbReference>
<dbReference type="PANTHER" id="PTHR36766:SF40">
    <property type="entry name" value="DISEASE RESISTANCE PROTEIN RGA3"/>
    <property type="match status" value="1"/>
</dbReference>
<evidence type="ECO:0000256" key="3">
    <source>
        <dbReference type="ARBA" id="ARBA00022737"/>
    </source>
</evidence>
<evidence type="ECO:0000256" key="7">
    <source>
        <dbReference type="SAM" id="Coils"/>
    </source>
</evidence>
<protein>
    <submittedName>
        <fullName evidence="10">Disease resistance protein RGA1</fullName>
    </submittedName>
</protein>
<feature type="domain" description="NB-ARC" evidence="8">
    <location>
        <begin position="177"/>
        <end position="344"/>
    </location>
</feature>
<sequence>MSDAIISQVLETLTNIIADKIKYEFNLVRGVTKELRDLSKKLEKIRQVLDDAEKRAVKDPHVKSWLKDLEATAYEMDDILDEWKYSLLKHEMEASVEPKPKTGCAFIPSPCSCFKKVSDRRDTAKKIENVKAKIAEILKEKDEIKFESNSQPATDPVRVQSTSSIDLKKVYGLDIQRKKNDIVSKLMLSAANIQILSIVGTGGLGTQLIFNDPQFGEDWLKIWVCVSDPFVEAVVAKDIVNSVRKETSPQDVSQLELVSQKLRESVSGKKFLLVLDDVWTEDRDKWEPLKINLEYGASGSKILVTTRNEKVAKMMGTLDSDIFHPKVLSLEESWSLLCDSSGKSEKNVEILRMWA</sequence>
<organism evidence="10 11">
    <name type="scientific">Salvia divinorum</name>
    <name type="common">Maria pastora</name>
    <name type="synonym">Diviner's sage</name>
    <dbReference type="NCBI Taxonomy" id="28513"/>
    <lineage>
        <taxon>Eukaryota</taxon>
        <taxon>Viridiplantae</taxon>
        <taxon>Streptophyta</taxon>
        <taxon>Embryophyta</taxon>
        <taxon>Tracheophyta</taxon>
        <taxon>Spermatophyta</taxon>
        <taxon>Magnoliopsida</taxon>
        <taxon>eudicotyledons</taxon>
        <taxon>Gunneridae</taxon>
        <taxon>Pentapetalae</taxon>
        <taxon>asterids</taxon>
        <taxon>lamiids</taxon>
        <taxon>Lamiales</taxon>
        <taxon>Lamiaceae</taxon>
        <taxon>Nepetoideae</taxon>
        <taxon>Mentheae</taxon>
        <taxon>Salviinae</taxon>
        <taxon>Salvia</taxon>
        <taxon>Salvia subgen. Calosphace</taxon>
    </lineage>
</organism>
<evidence type="ECO:0000256" key="4">
    <source>
        <dbReference type="ARBA" id="ARBA00022741"/>
    </source>
</evidence>
<accession>A0ABD1G2C8</accession>
<dbReference type="PRINTS" id="PR00364">
    <property type="entry name" value="DISEASERSIST"/>
</dbReference>
<feature type="domain" description="Disease resistance N-terminal" evidence="9">
    <location>
        <begin position="6"/>
        <end position="96"/>
    </location>
</feature>
<evidence type="ECO:0000313" key="10">
    <source>
        <dbReference type="EMBL" id="KAL1538216.1"/>
    </source>
</evidence>
<evidence type="ECO:0000313" key="11">
    <source>
        <dbReference type="Proteomes" id="UP001567538"/>
    </source>
</evidence>
<keyword evidence="3" id="KW-0677">Repeat</keyword>
<keyword evidence="11" id="KW-1185">Reference proteome</keyword>